<keyword evidence="2" id="KW-0548">Nucleotidyltransferase</keyword>
<dbReference type="AlphaFoldDB" id="A0A9X3KDJ4"/>
<dbReference type="Proteomes" id="UP001151309">
    <property type="component" value="Unassembled WGS sequence"/>
</dbReference>
<keyword evidence="3" id="KW-1185">Reference proteome</keyword>
<comment type="caution">
    <text evidence="2">The sequence shown here is derived from an EMBL/GenBank/DDBJ whole genome shotgun (WGS) entry which is preliminary data.</text>
</comment>
<evidence type="ECO:0000313" key="2">
    <source>
        <dbReference type="EMBL" id="MCZ7908337.1"/>
    </source>
</evidence>
<evidence type="ECO:0000259" key="1">
    <source>
        <dbReference type="PROSITE" id="PS50878"/>
    </source>
</evidence>
<protein>
    <submittedName>
        <fullName evidence="2">RNA-directed DNA polymerase</fullName>
    </submittedName>
</protein>
<dbReference type="GO" id="GO:0003964">
    <property type="term" value="F:RNA-directed DNA polymerase activity"/>
    <property type="evidence" value="ECO:0007669"/>
    <property type="project" value="UniProtKB-KW"/>
</dbReference>
<accession>A0A9X3KDJ4</accession>
<dbReference type="EMBL" id="JAPZLT010000001">
    <property type="protein sequence ID" value="MCZ7908337.1"/>
    <property type="molecule type" value="Genomic_DNA"/>
</dbReference>
<dbReference type="InterPro" id="IPR000477">
    <property type="entry name" value="RT_dom"/>
</dbReference>
<feature type="domain" description="Reverse transcriptase" evidence="1">
    <location>
        <begin position="1"/>
        <end position="321"/>
    </location>
</feature>
<dbReference type="CDD" id="cd01646">
    <property type="entry name" value="RT_Bac_retron_I"/>
    <property type="match status" value="1"/>
</dbReference>
<name>A0A9X3KDJ4_9HYPH</name>
<proteinExistence type="predicted"/>
<dbReference type="PROSITE" id="PS50878">
    <property type="entry name" value="RT_POL"/>
    <property type="match status" value="1"/>
</dbReference>
<reference evidence="2" key="1">
    <citation type="submission" date="2022-12" db="EMBL/GenBank/DDBJ databases">
        <title>Draft genome sequences of 22 rhizogenic Agrobacterium biovar 1 strains, the causative agent of hairy root disease.</title>
        <authorList>
            <person name="Kim N."/>
            <person name="Vargas P."/>
            <person name="Rediers H."/>
        </authorList>
    </citation>
    <scope>NUCLEOTIDE SEQUENCE</scope>
    <source>
        <strain evidence="2">ST07.17.026</strain>
    </source>
</reference>
<sequence>MTYNHSQFLAALTSKGYFPRELPPTFTTQTFGDNISAILSDWMVSGIYKKEAVSIKKKVKARGNYSYQLEDTESEIITKPKRGFERRGLHITHPIPQALLADEMARNWPEIATWIGRKRYSMDKTVPTVKDDRAISDIDFLLHGIKKDFILSGADWILKTDITRFYPSIYTHSVAWAAYGKSHTKKLLYTKRHMGSLADRIDLLLRKSNMNQTIGIPVGPDTSRIVADIISARIDEDFHELMGGSVGPSVRRRRNKFIKPSEVDRLQDDWFIGAQSLEMAEQALSRLSIAYRAYGLEINGAKTSVDRILNQEKETWASELSLHLQSTRGRLTGTNLKGFLDRVVHLQAQFKSAPVVSFAVSSLEALRPTDADVPMLESFYILAASIAPGHMDRICTALINLDHSKKTLSKDRIRDRFVALAELHFELGNGFEAIWLLHTLRGLRINFVSKRLSELSETYQGATLPLILLDMKAKGVFSSGLPTGTWEASITADTIRHDWTWLLGYEAFRRGWLHDTNSLLADPFFVPLISRGVIFYDDAKSVKTVASIRRKRVAKRKMSNQLAEAMLFKLAARASPFRAEDDEYRF</sequence>
<gene>
    <name evidence="2" type="ORF">O9X94_03365</name>
</gene>
<keyword evidence="2" id="KW-0808">Transferase</keyword>
<organism evidence="2 3">
    <name type="scientific">Agrobacterium leguminum</name>
    <dbReference type="NCBI Taxonomy" id="2792015"/>
    <lineage>
        <taxon>Bacteria</taxon>
        <taxon>Pseudomonadati</taxon>
        <taxon>Pseudomonadota</taxon>
        <taxon>Alphaproteobacteria</taxon>
        <taxon>Hyphomicrobiales</taxon>
        <taxon>Rhizobiaceae</taxon>
        <taxon>Rhizobium/Agrobacterium group</taxon>
        <taxon>Agrobacterium</taxon>
    </lineage>
</organism>
<evidence type="ECO:0000313" key="3">
    <source>
        <dbReference type="Proteomes" id="UP001151309"/>
    </source>
</evidence>
<dbReference type="RefSeq" id="WP_269830588.1">
    <property type="nucleotide sequence ID" value="NZ_JAPZLT010000001.1"/>
</dbReference>
<keyword evidence="2" id="KW-0695">RNA-directed DNA polymerase</keyword>